<keyword evidence="4" id="KW-1185">Reference proteome</keyword>
<evidence type="ECO:0000256" key="1">
    <source>
        <dbReference type="SAM" id="MobiDB-lite"/>
    </source>
</evidence>
<feature type="domain" description="DUF58" evidence="2">
    <location>
        <begin position="70"/>
        <end position="279"/>
    </location>
</feature>
<dbReference type="Proteomes" id="UP000199144">
    <property type="component" value="Unassembled WGS sequence"/>
</dbReference>
<dbReference type="PANTHER" id="PTHR33608:SF12">
    <property type="entry name" value="DUF58 DOMAIN-CONTAINING PROTEIN"/>
    <property type="match status" value="1"/>
</dbReference>
<sequence>MDRAARLRTGTLPRPKAPQEDPRIHVSLAGLRALEPRARALSFTSKQPARSALNGRHASRIRGRGLDFLELRDYLPSDDVRAIDWKVTARTGKPHVRVFTEERDRPTLIVVDQRMSMFYGSVHNMKSVTAAEAAAITAFRVLSQGDRVGGIIFGDDHISEIRPRRDAATLDRFLIALTRANAMLHAEAPSRAPLAINDVLRSVQKIAPRNHLVIVLSDFDQIDDDTRLLMSGLSLHNDLVLGLVTDPSASVLPKGARLTASDGVLQAELDLRDDHVRQNLIEYSQGRLAEILDWQMKMRLSVLPLTSAEDTLPQLQRLLGVPPR</sequence>
<dbReference type="OrthoDB" id="9776116at2"/>
<evidence type="ECO:0000259" key="2">
    <source>
        <dbReference type="Pfam" id="PF01882"/>
    </source>
</evidence>
<dbReference type="EMBL" id="FOTQ01000008">
    <property type="protein sequence ID" value="SFM53658.1"/>
    <property type="molecule type" value="Genomic_DNA"/>
</dbReference>
<feature type="region of interest" description="Disordered" evidence="1">
    <location>
        <begin position="1"/>
        <end position="21"/>
    </location>
</feature>
<accession>A0A1I4RN39</accession>
<protein>
    <recommendedName>
        <fullName evidence="2">DUF58 domain-containing protein</fullName>
    </recommendedName>
</protein>
<evidence type="ECO:0000313" key="3">
    <source>
        <dbReference type="EMBL" id="SFM53658.1"/>
    </source>
</evidence>
<evidence type="ECO:0000313" key="4">
    <source>
        <dbReference type="Proteomes" id="UP000199144"/>
    </source>
</evidence>
<reference evidence="3 4" key="1">
    <citation type="submission" date="2016-10" db="EMBL/GenBank/DDBJ databases">
        <authorList>
            <person name="de Groot N.N."/>
        </authorList>
    </citation>
    <scope>NUCLEOTIDE SEQUENCE [LARGE SCALE GENOMIC DNA]</scope>
    <source>
        <strain evidence="3 4">DSM 15283</strain>
    </source>
</reference>
<dbReference type="Pfam" id="PF01882">
    <property type="entry name" value="DUF58"/>
    <property type="match status" value="1"/>
</dbReference>
<name>A0A1I4RN39_9RHOB</name>
<proteinExistence type="predicted"/>
<organism evidence="3 4">
    <name type="scientific">Shimia aestuarii</name>
    <dbReference type="NCBI Taxonomy" id="254406"/>
    <lineage>
        <taxon>Bacteria</taxon>
        <taxon>Pseudomonadati</taxon>
        <taxon>Pseudomonadota</taxon>
        <taxon>Alphaproteobacteria</taxon>
        <taxon>Rhodobacterales</taxon>
        <taxon>Roseobacteraceae</taxon>
    </lineage>
</organism>
<gene>
    <name evidence="3" type="ORF">SAMN04488042_108148</name>
</gene>
<dbReference type="RefSeq" id="WP_093095491.1">
    <property type="nucleotide sequence ID" value="NZ_FOTQ01000008.1"/>
</dbReference>
<dbReference type="PANTHER" id="PTHR33608">
    <property type="entry name" value="BLL2464 PROTEIN"/>
    <property type="match status" value="1"/>
</dbReference>
<dbReference type="STRING" id="254406.SAMN04488042_108148"/>
<dbReference type="AlphaFoldDB" id="A0A1I4RN39"/>
<dbReference type="InterPro" id="IPR002881">
    <property type="entry name" value="DUF58"/>
</dbReference>
<dbReference type="InterPro" id="IPR036465">
    <property type="entry name" value="vWFA_dom_sf"/>
</dbReference>
<dbReference type="SUPFAM" id="SSF53300">
    <property type="entry name" value="vWA-like"/>
    <property type="match status" value="1"/>
</dbReference>